<feature type="compositionally biased region" description="Acidic residues" evidence="1">
    <location>
        <begin position="1"/>
        <end position="10"/>
    </location>
</feature>
<keyword evidence="3" id="KW-1185">Reference proteome</keyword>
<feature type="compositionally biased region" description="Polar residues" evidence="1">
    <location>
        <begin position="146"/>
        <end position="158"/>
    </location>
</feature>
<dbReference type="Proteomes" id="UP001487740">
    <property type="component" value="Unassembled WGS sequence"/>
</dbReference>
<dbReference type="EMBL" id="JARAKH010000008">
    <property type="protein sequence ID" value="KAK8402249.1"/>
    <property type="molecule type" value="Genomic_DNA"/>
</dbReference>
<feature type="region of interest" description="Disordered" evidence="1">
    <location>
        <begin position="1"/>
        <end position="26"/>
    </location>
</feature>
<name>A0AAW0URE0_SCYPA</name>
<organism evidence="2 3">
    <name type="scientific">Scylla paramamosain</name>
    <name type="common">Mud crab</name>
    <dbReference type="NCBI Taxonomy" id="85552"/>
    <lineage>
        <taxon>Eukaryota</taxon>
        <taxon>Metazoa</taxon>
        <taxon>Ecdysozoa</taxon>
        <taxon>Arthropoda</taxon>
        <taxon>Crustacea</taxon>
        <taxon>Multicrustacea</taxon>
        <taxon>Malacostraca</taxon>
        <taxon>Eumalacostraca</taxon>
        <taxon>Eucarida</taxon>
        <taxon>Decapoda</taxon>
        <taxon>Pleocyemata</taxon>
        <taxon>Brachyura</taxon>
        <taxon>Eubrachyura</taxon>
        <taxon>Portunoidea</taxon>
        <taxon>Portunidae</taxon>
        <taxon>Portuninae</taxon>
        <taxon>Scylla</taxon>
    </lineage>
</organism>
<evidence type="ECO:0000313" key="2">
    <source>
        <dbReference type="EMBL" id="KAK8402249.1"/>
    </source>
</evidence>
<sequence>MVEEEEEEEEDHKVDMKCTTSPSLPSCGERPATFKRRLKANVAVEILVFHGELRSRRRGVTGRVGDDVQGEKSFRRLRTKILQVLYRPLILSVAFFLALKSSPASLKAPRLAESPCFITPGQARPLPPLRDPKHDPRIPHGRRLTSGVTSLSQDVGPA</sequence>
<proteinExistence type="predicted"/>
<reference evidence="2 3" key="1">
    <citation type="submission" date="2023-03" db="EMBL/GenBank/DDBJ databases">
        <title>High-quality genome of Scylla paramamosain provides insights in environmental adaptation.</title>
        <authorList>
            <person name="Zhang L."/>
        </authorList>
    </citation>
    <scope>NUCLEOTIDE SEQUENCE [LARGE SCALE GENOMIC DNA]</scope>
    <source>
        <strain evidence="2">LZ_2023a</strain>
        <tissue evidence="2">Muscle</tissue>
    </source>
</reference>
<evidence type="ECO:0000256" key="1">
    <source>
        <dbReference type="SAM" id="MobiDB-lite"/>
    </source>
</evidence>
<evidence type="ECO:0000313" key="3">
    <source>
        <dbReference type="Proteomes" id="UP001487740"/>
    </source>
</evidence>
<dbReference type="AlphaFoldDB" id="A0AAW0URE0"/>
<feature type="region of interest" description="Disordered" evidence="1">
    <location>
        <begin position="122"/>
        <end position="158"/>
    </location>
</feature>
<accession>A0AAW0URE0</accession>
<comment type="caution">
    <text evidence="2">The sequence shown here is derived from an EMBL/GenBank/DDBJ whole genome shotgun (WGS) entry which is preliminary data.</text>
</comment>
<protein>
    <submittedName>
        <fullName evidence="2">Uncharacterized protein</fullName>
    </submittedName>
</protein>
<gene>
    <name evidence="2" type="ORF">O3P69_001397</name>
</gene>